<feature type="transmembrane region" description="Helical" evidence="9">
    <location>
        <begin position="21"/>
        <end position="41"/>
    </location>
</feature>
<evidence type="ECO:0000313" key="12">
    <source>
        <dbReference type="Proteomes" id="UP001139028"/>
    </source>
</evidence>
<feature type="transmembrane region" description="Helical" evidence="9">
    <location>
        <begin position="53"/>
        <end position="70"/>
    </location>
</feature>
<sequence length="191" mass="20827">MRFLLCSAQALERLTNQTGRLLSWFTWAMVLLQSGVVVLRHGFNSGSIALQESVVYLHGAAFMLGLAYALQTDAHVRVDVFYRRMSLRGKAWVNTTGYLVFLLPICAFLLISSWPFAVSSWSVYEGSANAGGLPGVFLLKSLIPLSSLTLALAGLAQFLRALMQLMASERLELTPLSSAKAVLKQAEGVEA</sequence>
<evidence type="ECO:0000256" key="5">
    <source>
        <dbReference type="ARBA" id="ARBA00022692"/>
    </source>
</evidence>
<evidence type="ECO:0000313" key="11">
    <source>
        <dbReference type="EMBL" id="MCO1332820.1"/>
    </source>
</evidence>
<keyword evidence="7 9" id="KW-0472">Membrane</keyword>
<gene>
    <name evidence="11" type="ORF">MO867_00580</name>
</gene>
<comment type="subunit">
    <text evidence="9">The complex comprises the extracytoplasmic solute receptor protein and the two transmembrane proteins.</text>
</comment>
<name>A0A9X2J4R3_9GAMM</name>
<keyword evidence="6 9" id="KW-1133">Transmembrane helix</keyword>
<dbReference type="PANTHER" id="PTHR35011">
    <property type="entry name" value="2,3-DIKETO-L-GULONATE TRAP TRANSPORTER SMALL PERMEASE PROTEIN YIAM"/>
    <property type="match status" value="1"/>
</dbReference>
<evidence type="ECO:0000256" key="1">
    <source>
        <dbReference type="ARBA" id="ARBA00004429"/>
    </source>
</evidence>
<evidence type="ECO:0000256" key="7">
    <source>
        <dbReference type="ARBA" id="ARBA00023136"/>
    </source>
</evidence>
<comment type="subcellular location">
    <subcellularLocation>
        <location evidence="1 9">Cell inner membrane</location>
        <topology evidence="1 9">Multi-pass membrane protein</topology>
    </subcellularLocation>
</comment>
<evidence type="ECO:0000256" key="3">
    <source>
        <dbReference type="ARBA" id="ARBA00022475"/>
    </source>
</evidence>
<dbReference type="RefSeq" id="WP_252463991.1">
    <property type="nucleotide sequence ID" value="NZ_JALBWM010000002.1"/>
</dbReference>
<dbReference type="PANTHER" id="PTHR35011:SF4">
    <property type="entry name" value="SLL1102 PROTEIN"/>
    <property type="match status" value="1"/>
</dbReference>
<feature type="domain" description="Tripartite ATP-independent periplasmic transporters DctQ component" evidence="10">
    <location>
        <begin position="30"/>
        <end position="162"/>
    </location>
</feature>
<evidence type="ECO:0000256" key="4">
    <source>
        <dbReference type="ARBA" id="ARBA00022519"/>
    </source>
</evidence>
<organism evidence="11 12">
    <name type="scientific">Microbulbifer okhotskensis</name>
    <dbReference type="NCBI Taxonomy" id="2926617"/>
    <lineage>
        <taxon>Bacteria</taxon>
        <taxon>Pseudomonadati</taxon>
        <taxon>Pseudomonadota</taxon>
        <taxon>Gammaproteobacteria</taxon>
        <taxon>Cellvibrionales</taxon>
        <taxon>Microbulbiferaceae</taxon>
        <taxon>Microbulbifer</taxon>
    </lineage>
</organism>
<dbReference type="GO" id="GO:0022857">
    <property type="term" value="F:transmembrane transporter activity"/>
    <property type="evidence" value="ECO:0007669"/>
    <property type="project" value="UniProtKB-UniRule"/>
</dbReference>
<keyword evidence="3" id="KW-1003">Cell membrane</keyword>
<dbReference type="Pfam" id="PF04290">
    <property type="entry name" value="DctQ"/>
    <property type="match status" value="1"/>
</dbReference>
<keyword evidence="12" id="KW-1185">Reference proteome</keyword>
<evidence type="ECO:0000259" key="10">
    <source>
        <dbReference type="Pfam" id="PF04290"/>
    </source>
</evidence>
<keyword evidence="4 9" id="KW-0997">Cell inner membrane</keyword>
<protein>
    <recommendedName>
        <fullName evidence="9">TRAP transporter small permease protein</fullName>
    </recommendedName>
</protein>
<dbReference type="Proteomes" id="UP001139028">
    <property type="component" value="Unassembled WGS sequence"/>
</dbReference>
<evidence type="ECO:0000256" key="6">
    <source>
        <dbReference type="ARBA" id="ARBA00022989"/>
    </source>
</evidence>
<comment type="caution">
    <text evidence="11">The sequence shown here is derived from an EMBL/GenBank/DDBJ whole genome shotgun (WGS) entry which is preliminary data.</text>
</comment>
<keyword evidence="2 9" id="KW-0813">Transport</keyword>
<dbReference type="EMBL" id="JALBWM010000002">
    <property type="protein sequence ID" value="MCO1332820.1"/>
    <property type="molecule type" value="Genomic_DNA"/>
</dbReference>
<comment type="similarity">
    <text evidence="8 9">Belongs to the TRAP transporter small permease family.</text>
</comment>
<dbReference type="GO" id="GO:0005886">
    <property type="term" value="C:plasma membrane"/>
    <property type="evidence" value="ECO:0007669"/>
    <property type="project" value="UniProtKB-SubCell"/>
</dbReference>
<dbReference type="AlphaFoldDB" id="A0A9X2J4R3"/>
<dbReference type="InterPro" id="IPR055348">
    <property type="entry name" value="DctQ"/>
</dbReference>
<reference evidence="11" key="1">
    <citation type="journal article" date="2022" name="Arch. Microbiol.">
        <title>Microbulbifer okhotskensis sp. nov., isolated from a deep bottom sediment of the Okhotsk Sea.</title>
        <authorList>
            <person name="Romanenko L."/>
            <person name="Kurilenko V."/>
            <person name="Otstavnykh N."/>
            <person name="Velansky P."/>
            <person name="Isaeva M."/>
            <person name="Mikhailov V."/>
        </authorList>
    </citation>
    <scope>NUCLEOTIDE SEQUENCE</scope>
    <source>
        <strain evidence="11">OS29</strain>
    </source>
</reference>
<feature type="transmembrane region" description="Helical" evidence="9">
    <location>
        <begin position="137"/>
        <end position="159"/>
    </location>
</feature>
<keyword evidence="5 9" id="KW-0812">Transmembrane</keyword>
<evidence type="ECO:0000256" key="9">
    <source>
        <dbReference type="RuleBase" id="RU369079"/>
    </source>
</evidence>
<comment type="function">
    <text evidence="9">Part of the tripartite ATP-independent periplasmic (TRAP) transport system.</text>
</comment>
<feature type="transmembrane region" description="Helical" evidence="9">
    <location>
        <begin position="91"/>
        <end position="117"/>
    </location>
</feature>
<dbReference type="InterPro" id="IPR007387">
    <property type="entry name" value="TRAP_DctQ"/>
</dbReference>
<proteinExistence type="inferred from homology"/>
<evidence type="ECO:0000256" key="2">
    <source>
        <dbReference type="ARBA" id="ARBA00022448"/>
    </source>
</evidence>
<evidence type="ECO:0000256" key="8">
    <source>
        <dbReference type="ARBA" id="ARBA00038436"/>
    </source>
</evidence>
<accession>A0A9X2J4R3</accession>